<protein>
    <submittedName>
        <fullName evidence="5">Predicted glycosyl hydrolase, GH43/DUF377 family</fullName>
    </submittedName>
</protein>
<dbReference type="EMBL" id="FNDO01000003">
    <property type="protein sequence ID" value="SDH24039.1"/>
    <property type="molecule type" value="Genomic_DNA"/>
</dbReference>
<organism evidence="5 6">
    <name type="scientific">Bacteroides ovatus</name>
    <dbReference type="NCBI Taxonomy" id="28116"/>
    <lineage>
        <taxon>Bacteria</taxon>
        <taxon>Pseudomonadati</taxon>
        <taxon>Bacteroidota</taxon>
        <taxon>Bacteroidia</taxon>
        <taxon>Bacteroidales</taxon>
        <taxon>Bacteroidaceae</taxon>
        <taxon>Bacteroides</taxon>
    </lineage>
</organism>
<keyword evidence="1" id="KW-0328">Glycosyltransferase</keyword>
<dbReference type="GO" id="GO:0016787">
    <property type="term" value="F:hydrolase activity"/>
    <property type="evidence" value="ECO:0007669"/>
    <property type="project" value="UniProtKB-KW"/>
</dbReference>
<dbReference type="Proteomes" id="UP000183670">
    <property type="component" value="Unassembled WGS sequence"/>
</dbReference>
<keyword evidence="5" id="KW-0378">Hydrolase</keyword>
<dbReference type="PANTHER" id="PTHR34106">
    <property type="entry name" value="GLYCOSIDASE"/>
    <property type="match status" value="1"/>
</dbReference>
<dbReference type="InterPro" id="IPR007184">
    <property type="entry name" value="Mannoside_phosphorylase"/>
</dbReference>
<reference evidence="6 7" key="1">
    <citation type="submission" date="2016-10" db="EMBL/GenBank/DDBJ databases">
        <authorList>
            <person name="de Groot N.N."/>
        </authorList>
    </citation>
    <scope>NUCLEOTIDE SEQUENCE [LARGE SCALE GENOMIC DNA]</scope>
    <source>
        <strain evidence="4 7">NLAE-zl-C500</strain>
        <strain evidence="5 6">NLAE-zl-C57</strain>
    </source>
</reference>
<dbReference type="AlphaFoldDB" id="A0A1G8ASZ8"/>
<keyword evidence="2" id="KW-0808">Transferase</keyword>
<dbReference type="EMBL" id="FMYE01000002">
    <property type="protein sequence ID" value="SDB75527.1"/>
    <property type="molecule type" value="Genomic_DNA"/>
</dbReference>
<evidence type="ECO:0000313" key="4">
    <source>
        <dbReference type="EMBL" id="SDB75527.1"/>
    </source>
</evidence>
<gene>
    <name evidence="4" type="ORF">SAMN05192581_1002151</name>
    <name evidence="5" type="ORF">SAMN05192582_100359</name>
</gene>
<dbReference type="GO" id="GO:0016757">
    <property type="term" value="F:glycosyltransferase activity"/>
    <property type="evidence" value="ECO:0007669"/>
    <property type="project" value="UniProtKB-KW"/>
</dbReference>
<evidence type="ECO:0000313" key="6">
    <source>
        <dbReference type="Proteomes" id="UP000181870"/>
    </source>
</evidence>
<sequence>MDIAKRFHQNPLLKPSDLQPGIEGMEITCFLNPGVFRFDGKIWLLLRVAERPVQKQGVISFPVYNKDGKIEVLSFDENDPKLDASDPRVIGYAGQNYLTTMSYLRLVSSEDGIHFKEEPDYPPIFGKGALEAFGIEDCRVATTADGYYLTFTEVSSVAVGVGLIHTYDWKNYTRYGMIFPPHNKDCALFEEKVNGKYLALHRPSSPELGGNYIWLAESPDRLHWGNHCCIATTRPDSWDCARVGAGAAPICTEEGWLEIYHGADYQNRYCLGALLLDLNDPSKVIARSKEPIMEPVAPYEQTGFFGNVVFTNGHLVEGDKIRLYYGASDEVICGAELSIAEILRSLKS</sequence>
<dbReference type="InterPro" id="IPR023296">
    <property type="entry name" value="Glyco_hydro_beta-prop_sf"/>
</dbReference>
<dbReference type="PIRSF" id="PIRSF016202">
    <property type="entry name" value="PH1107"/>
    <property type="match status" value="1"/>
</dbReference>
<dbReference type="CDD" id="cd18612">
    <property type="entry name" value="GH130_Lin0857-like"/>
    <property type="match status" value="1"/>
</dbReference>
<evidence type="ECO:0000256" key="1">
    <source>
        <dbReference type="ARBA" id="ARBA00022676"/>
    </source>
</evidence>
<dbReference type="Pfam" id="PF04041">
    <property type="entry name" value="Glyco_hydro_130"/>
    <property type="match status" value="1"/>
</dbReference>
<evidence type="ECO:0000313" key="7">
    <source>
        <dbReference type="Proteomes" id="UP000183670"/>
    </source>
</evidence>
<dbReference type="RefSeq" id="WP_007762513.1">
    <property type="nucleotide sequence ID" value="NZ_FMYE01000002.1"/>
</dbReference>
<evidence type="ECO:0000313" key="5">
    <source>
        <dbReference type="EMBL" id="SDH24039.1"/>
    </source>
</evidence>
<proteinExistence type="inferred from homology"/>
<evidence type="ECO:0000256" key="3">
    <source>
        <dbReference type="ARBA" id="ARBA00024356"/>
    </source>
</evidence>
<dbReference type="SUPFAM" id="SSF75005">
    <property type="entry name" value="Arabinanase/levansucrase/invertase"/>
    <property type="match status" value="1"/>
</dbReference>
<name>A0A1G8ASZ8_BACOV</name>
<accession>A0A1G8ASZ8</accession>
<dbReference type="Gene3D" id="2.115.10.20">
    <property type="entry name" value="Glycosyl hydrolase domain, family 43"/>
    <property type="match status" value="1"/>
</dbReference>
<evidence type="ECO:0000256" key="2">
    <source>
        <dbReference type="ARBA" id="ARBA00022679"/>
    </source>
</evidence>
<dbReference type="PANTHER" id="PTHR34106:SF5">
    <property type="entry name" value="GLYCOSIDASE"/>
    <property type="match status" value="1"/>
</dbReference>
<dbReference type="Proteomes" id="UP000181870">
    <property type="component" value="Unassembled WGS sequence"/>
</dbReference>
<comment type="similarity">
    <text evidence="3">Belongs to the glycosyl hydrolase 130 family.</text>
</comment>